<evidence type="ECO:0000259" key="1">
    <source>
        <dbReference type="PROSITE" id="PS50164"/>
    </source>
</evidence>
<dbReference type="KEGG" id="mvi:X808_120"/>
<accession>W0QBC4</accession>
<dbReference type="EMBL" id="CP006943">
    <property type="protein sequence ID" value="AHG74543.1"/>
    <property type="molecule type" value="Genomic_DNA"/>
</dbReference>
<reference evidence="2 3" key="1">
    <citation type="submission" date="2013-12" db="EMBL/GenBank/DDBJ databases">
        <title>Annotation of the Mannheimia varigena USDA-ARS-USMARC-1296 complete genome.</title>
        <authorList>
            <person name="Harhay G.P."/>
            <person name="Clawson M.L."/>
            <person name="Murray R.W."/>
            <person name="Lubbers B.V."/>
            <person name="Heaton M.P."/>
            <person name="Chitko-Mckown C.G."/>
            <person name="Harhay D.M."/>
            <person name="Smith T.P.L."/>
        </authorList>
    </citation>
    <scope>NUCLEOTIDE SEQUENCE [LARGE SCALE GENOMIC DNA]</scope>
    <source>
        <strain evidence="2 3">USDA-ARS-USMARC-1296</strain>
    </source>
</reference>
<name>W0QBC4_9PAST</name>
<dbReference type="Pfam" id="PF22945">
    <property type="entry name" value="LEM-3_GIY-YIG"/>
    <property type="match status" value="1"/>
</dbReference>
<dbReference type="eggNOG" id="COG3680">
    <property type="taxonomic scope" value="Bacteria"/>
</dbReference>
<dbReference type="PATRIC" id="fig|1433287.3.peg.12"/>
<sequence>MKFTPDICQELEFYVYALASPIDNSIFYIGKGFANRVFEHEISALNDPKETDKNLEIKKIQSQNKQVVKYIITYGLTEKEAFIVENTLISFCQLFDKRSLKLSTLKNIVSGHRTSKQKNKLIPAGTVAEIQSLLSPKSVHLSELNLRENEEIMFVKIKPTPDMLGKEERNLTPQQLLDPTDSALRIRTLGDWVMKKNKADNITYILGVYPRSGMIVSAYKVGVDKSKKRYSSYDEKKNKNKVTRYNFNDNAVPINKIGNVELLSKQEDGTTQHIKINGTKYVDDNGKLLNIQSELIYSSDK</sequence>
<dbReference type="STRING" id="1433287.X808_120"/>
<dbReference type="AlphaFoldDB" id="W0QBC4"/>
<dbReference type="HOGENOM" id="CLU_923776_0_0_6"/>
<keyword evidence="3" id="KW-1185">Reference proteome</keyword>
<proteinExistence type="predicted"/>
<feature type="domain" description="GIY-YIG" evidence="1">
    <location>
        <begin position="11"/>
        <end position="108"/>
    </location>
</feature>
<dbReference type="InterPro" id="IPR000305">
    <property type="entry name" value="GIY-YIG_endonuc"/>
</dbReference>
<dbReference type="Proteomes" id="UP000066995">
    <property type="component" value="Chromosome"/>
</dbReference>
<evidence type="ECO:0000313" key="2">
    <source>
        <dbReference type="EMBL" id="AHG74543.1"/>
    </source>
</evidence>
<organism evidence="2 3">
    <name type="scientific">Mannheimia varigena USDA-ARS-USMARC-1296</name>
    <dbReference type="NCBI Taxonomy" id="1433287"/>
    <lineage>
        <taxon>Bacteria</taxon>
        <taxon>Pseudomonadati</taxon>
        <taxon>Pseudomonadota</taxon>
        <taxon>Gammaproteobacteria</taxon>
        <taxon>Pasteurellales</taxon>
        <taxon>Pasteurellaceae</taxon>
        <taxon>Mannheimia</taxon>
    </lineage>
</organism>
<evidence type="ECO:0000313" key="3">
    <source>
        <dbReference type="Proteomes" id="UP000066995"/>
    </source>
</evidence>
<dbReference type="CDD" id="cd10440">
    <property type="entry name" value="GIY-YIG_COG3680"/>
    <property type="match status" value="1"/>
</dbReference>
<dbReference type="PROSITE" id="PS50164">
    <property type="entry name" value="GIY_YIG"/>
    <property type="match status" value="1"/>
</dbReference>
<protein>
    <recommendedName>
        <fullName evidence="1">GIY-YIG domain-containing protein</fullName>
    </recommendedName>
</protein>
<gene>
    <name evidence="2" type="ORF">X808_120</name>
</gene>